<sequence>MPHSILIKEQKGDAERPPELIAYDIDSIALANRLVRSIAKANRVHGFDPETHQRWFKLKDSIFHVYRLKVEYK</sequence>
<accession>A0ABU0I296</accession>
<proteinExistence type="predicted"/>
<name>A0ABU0I296_9HYPH</name>
<comment type="caution">
    <text evidence="1">The sequence shown here is derived from an EMBL/GenBank/DDBJ whole genome shotgun (WGS) entry which is preliminary data.</text>
</comment>
<reference evidence="1 2" key="1">
    <citation type="submission" date="2023-07" db="EMBL/GenBank/DDBJ databases">
        <title>Genomic Encyclopedia of Type Strains, Phase IV (KMG-IV): sequencing the most valuable type-strain genomes for metagenomic binning, comparative biology and taxonomic classification.</title>
        <authorList>
            <person name="Goeker M."/>
        </authorList>
    </citation>
    <scope>NUCLEOTIDE SEQUENCE [LARGE SCALE GENOMIC DNA]</scope>
    <source>
        <strain evidence="1 2">DSM 19013</strain>
    </source>
</reference>
<dbReference type="Proteomes" id="UP001231124">
    <property type="component" value="Unassembled WGS sequence"/>
</dbReference>
<gene>
    <name evidence="1" type="ORF">QO012_003225</name>
</gene>
<dbReference type="EMBL" id="JAUSVP010000010">
    <property type="protein sequence ID" value="MDQ0448713.1"/>
    <property type="molecule type" value="Genomic_DNA"/>
</dbReference>
<dbReference type="RefSeq" id="WP_238203175.1">
    <property type="nucleotide sequence ID" value="NZ_BPQE01000012.1"/>
</dbReference>
<keyword evidence="2" id="KW-1185">Reference proteome</keyword>
<evidence type="ECO:0000313" key="2">
    <source>
        <dbReference type="Proteomes" id="UP001231124"/>
    </source>
</evidence>
<protein>
    <submittedName>
        <fullName evidence="1">Uncharacterized protein</fullName>
    </submittedName>
</protein>
<evidence type="ECO:0000313" key="1">
    <source>
        <dbReference type="EMBL" id="MDQ0448713.1"/>
    </source>
</evidence>
<organism evidence="1 2">
    <name type="scientific">Methylobacterium aerolatum</name>
    <dbReference type="NCBI Taxonomy" id="418708"/>
    <lineage>
        <taxon>Bacteria</taxon>
        <taxon>Pseudomonadati</taxon>
        <taxon>Pseudomonadota</taxon>
        <taxon>Alphaproteobacteria</taxon>
        <taxon>Hyphomicrobiales</taxon>
        <taxon>Methylobacteriaceae</taxon>
        <taxon>Methylobacterium</taxon>
    </lineage>
</organism>